<protein>
    <submittedName>
        <fullName evidence="1">Uncharacterized protein</fullName>
    </submittedName>
</protein>
<reference evidence="1" key="1">
    <citation type="submission" date="2020-07" db="EMBL/GenBank/DDBJ databases">
        <title>Ethylene signaling mediates host invasion by parasitic plants.</title>
        <authorList>
            <person name="Yoshida S."/>
        </authorList>
    </citation>
    <scope>NUCLEOTIDE SEQUENCE</scope>
    <source>
        <strain evidence="1">Okayama</strain>
    </source>
</reference>
<dbReference type="AlphaFoldDB" id="A0A830C3A2"/>
<accession>A0A830C3A2</accession>
<gene>
    <name evidence="1" type="ORF">PHJA_001499000</name>
</gene>
<organism evidence="1 2">
    <name type="scientific">Phtheirospermum japonicum</name>
    <dbReference type="NCBI Taxonomy" id="374723"/>
    <lineage>
        <taxon>Eukaryota</taxon>
        <taxon>Viridiplantae</taxon>
        <taxon>Streptophyta</taxon>
        <taxon>Embryophyta</taxon>
        <taxon>Tracheophyta</taxon>
        <taxon>Spermatophyta</taxon>
        <taxon>Magnoliopsida</taxon>
        <taxon>eudicotyledons</taxon>
        <taxon>Gunneridae</taxon>
        <taxon>Pentapetalae</taxon>
        <taxon>asterids</taxon>
        <taxon>lamiids</taxon>
        <taxon>Lamiales</taxon>
        <taxon>Orobanchaceae</taxon>
        <taxon>Orobanchaceae incertae sedis</taxon>
        <taxon>Phtheirospermum</taxon>
    </lineage>
</organism>
<proteinExistence type="predicted"/>
<dbReference type="Proteomes" id="UP000653305">
    <property type="component" value="Unassembled WGS sequence"/>
</dbReference>
<sequence length="206" mass="22036">MVGFGRIFCVTAEIRAELLEGLMVACGNETWRIGSPGGDEADGTNSGRKKIAGDDAATTAMEDILMSVLSSVLVPFASSGCEETSHNILAGAIFGAAMNVDGGTIIRQLWVWDPRSLTKKENTIVPEEKPHGLSSNDDFEIKELTSSSVPNHEAECVVPYSDLWDANEGIGLPYVPLDFPDCNAYSNAMAMEAVETNQKAKPSSSF</sequence>
<evidence type="ECO:0000313" key="1">
    <source>
        <dbReference type="EMBL" id="GFP93546.1"/>
    </source>
</evidence>
<dbReference type="EMBL" id="BMAC01000319">
    <property type="protein sequence ID" value="GFP93546.1"/>
    <property type="molecule type" value="Genomic_DNA"/>
</dbReference>
<keyword evidence="2" id="KW-1185">Reference proteome</keyword>
<name>A0A830C3A2_9LAMI</name>
<evidence type="ECO:0000313" key="2">
    <source>
        <dbReference type="Proteomes" id="UP000653305"/>
    </source>
</evidence>
<comment type="caution">
    <text evidence="1">The sequence shown here is derived from an EMBL/GenBank/DDBJ whole genome shotgun (WGS) entry which is preliminary data.</text>
</comment>
<dbReference type="OrthoDB" id="442863at2759"/>